<reference evidence="2" key="1">
    <citation type="journal article" date="2021" name="PeerJ">
        <title>Extensive microbial diversity within the chicken gut microbiome revealed by metagenomics and culture.</title>
        <authorList>
            <person name="Gilroy R."/>
            <person name="Ravi A."/>
            <person name="Getino M."/>
            <person name="Pursley I."/>
            <person name="Horton D.L."/>
            <person name="Alikhan N.F."/>
            <person name="Baker D."/>
            <person name="Gharbi K."/>
            <person name="Hall N."/>
            <person name="Watson M."/>
            <person name="Adriaenssens E.M."/>
            <person name="Foster-Nyarko E."/>
            <person name="Jarju S."/>
            <person name="Secka A."/>
            <person name="Antonio M."/>
            <person name="Oren A."/>
            <person name="Chaudhuri R.R."/>
            <person name="La Ragione R."/>
            <person name="Hildebrand F."/>
            <person name="Pallen M.J."/>
        </authorList>
    </citation>
    <scope>NUCLEOTIDE SEQUENCE</scope>
    <source>
        <strain evidence="2">ChiSjej1B19-5720</strain>
    </source>
</reference>
<organism evidence="2 3">
    <name type="scientific">Candidatus Blautia faecavium</name>
    <dbReference type="NCBI Taxonomy" id="2838487"/>
    <lineage>
        <taxon>Bacteria</taxon>
        <taxon>Bacillati</taxon>
        <taxon>Bacillota</taxon>
        <taxon>Clostridia</taxon>
        <taxon>Lachnospirales</taxon>
        <taxon>Lachnospiraceae</taxon>
        <taxon>Blautia</taxon>
    </lineage>
</organism>
<sequence length="52" mass="5890">MAFQDTKDFDCTAGHDAGNKSSNGGWREDPFNGKYFYYNETGEFGGNKDERN</sequence>
<gene>
    <name evidence="2" type="ORF">IAA06_06365</name>
</gene>
<proteinExistence type="predicted"/>
<dbReference type="AlphaFoldDB" id="A0A9D2LRR9"/>
<dbReference type="EMBL" id="DWYZ01000123">
    <property type="protein sequence ID" value="HJB28401.1"/>
    <property type="molecule type" value="Genomic_DNA"/>
</dbReference>
<evidence type="ECO:0000313" key="2">
    <source>
        <dbReference type="EMBL" id="HJB28401.1"/>
    </source>
</evidence>
<protein>
    <submittedName>
        <fullName evidence="2">Uncharacterized protein</fullName>
    </submittedName>
</protein>
<feature type="region of interest" description="Disordered" evidence="1">
    <location>
        <begin position="1"/>
        <end position="25"/>
    </location>
</feature>
<reference evidence="2" key="2">
    <citation type="submission" date="2021-04" db="EMBL/GenBank/DDBJ databases">
        <authorList>
            <person name="Gilroy R."/>
        </authorList>
    </citation>
    <scope>NUCLEOTIDE SEQUENCE</scope>
    <source>
        <strain evidence="2">ChiSjej1B19-5720</strain>
    </source>
</reference>
<evidence type="ECO:0000256" key="1">
    <source>
        <dbReference type="SAM" id="MobiDB-lite"/>
    </source>
</evidence>
<feature type="compositionally biased region" description="Basic and acidic residues" evidence="1">
    <location>
        <begin position="1"/>
        <end position="10"/>
    </location>
</feature>
<comment type="caution">
    <text evidence="2">The sequence shown here is derived from an EMBL/GenBank/DDBJ whole genome shotgun (WGS) entry which is preliminary data.</text>
</comment>
<accession>A0A9D2LRR9</accession>
<evidence type="ECO:0000313" key="3">
    <source>
        <dbReference type="Proteomes" id="UP000823842"/>
    </source>
</evidence>
<dbReference type="Proteomes" id="UP000823842">
    <property type="component" value="Unassembled WGS sequence"/>
</dbReference>
<name>A0A9D2LRR9_9FIRM</name>